<dbReference type="EMBL" id="CP011366">
    <property type="protein sequence ID" value="AKG74611.1"/>
    <property type="molecule type" value="Genomic_DNA"/>
</dbReference>
<dbReference type="GO" id="GO:0016491">
    <property type="term" value="F:oxidoreductase activity"/>
    <property type="evidence" value="ECO:0007669"/>
    <property type="project" value="UniProtKB-KW"/>
</dbReference>
<dbReference type="RefSeq" id="WP_046790793.1">
    <property type="nucleotide sequence ID" value="NZ_CP011366.1"/>
</dbReference>
<dbReference type="InterPro" id="IPR002347">
    <property type="entry name" value="SDR_fam"/>
</dbReference>
<reference evidence="3 5" key="1">
    <citation type="journal article" date="2015" name="Int. J. Syst. Evol. Microbiol.">
        <title>Complete genome sequence of Salinicoccus halodurans H3B36, isolated from the Qaidam Basin in China.</title>
        <authorList>
            <person name="Jiang K."/>
            <person name="Xue Y."/>
            <person name="Ma Y."/>
        </authorList>
    </citation>
    <scope>NUCLEOTIDE SEQUENCE [LARGE SCALE GENOMIC DNA]</scope>
    <source>
        <strain evidence="3 5">H3B36</strain>
    </source>
</reference>
<evidence type="ECO:0000313" key="4">
    <source>
        <dbReference type="EMBL" id="SFK89240.1"/>
    </source>
</evidence>
<evidence type="ECO:0000313" key="6">
    <source>
        <dbReference type="Proteomes" id="UP000183090"/>
    </source>
</evidence>
<sequence length="261" mass="29431">MTKTIMITGAGSGLGKGTAIGLAKEGHQVIAAVENLPQVTALKEAANKENIDLEIVKMDITNANDRERMKHYDYDIFVANAAVNEGGPIWEVPMTALRQLFEVNVFSTLETARIAAEHFVEKRQGKIIFMSSMAGTMASAYKGLYASSKHALEAIAKSLKQEMEEFNVQVATINPGPFDTGFNDRAVEEKWEWFDEDKHHTSVEKLKESEKGLENQLDPQLMIDKMVEIIPMDHHKFRTAYPEDTAENMRKEEKKNWDIEI</sequence>
<dbReference type="EMBL" id="FOTB01000005">
    <property type="protein sequence ID" value="SFK89240.1"/>
    <property type="molecule type" value="Genomic_DNA"/>
</dbReference>
<proteinExistence type="inferred from homology"/>
<evidence type="ECO:0000256" key="1">
    <source>
        <dbReference type="ARBA" id="ARBA00006484"/>
    </source>
</evidence>
<name>A0A0F7HNB3_9STAP</name>
<reference evidence="4 6" key="3">
    <citation type="submission" date="2016-10" db="EMBL/GenBank/DDBJ databases">
        <authorList>
            <person name="Varghese N."/>
            <person name="Submissions S."/>
        </authorList>
    </citation>
    <scope>NUCLEOTIDE SEQUENCE [LARGE SCALE GENOMIC DNA]</scope>
    <source>
        <strain evidence="4 6">CGMCC 1.6501</strain>
    </source>
</reference>
<keyword evidence="2" id="KW-0560">Oxidoreductase</keyword>
<dbReference type="PANTHER" id="PTHR42901:SF1">
    <property type="entry name" value="ALCOHOL DEHYDROGENASE"/>
    <property type="match status" value="1"/>
</dbReference>
<evidence type="ECO:0000313" key="3">
    <source>
        <dbReference type="EMBL" id="AKG74611.1"/>
    </source>
</evidence>
<dbReference type="InterPro" id="IPR036291">
    <property type="entry name" value="NAD(P)-bd_dom_sf"/>
</dbReference>
<evidence type="ECO:0000313" key="5">
    <source>
        <dbReference type="Proteomes" id="UP000034029"/>
    </source>
</evidence>
<protein>
    <submittedName>
        <fullName evidence="4">Short-chain dehydrogenase</fullName>
    </submittedName>
</protein>
<dbReference type="Gene3D" id="3.40.50.720">
    <property type="entry name" value="NAD(P)-binding Rossmann-like Domain"/>
    <property type="match status" value="1"/>
</dbReference>
<dbReference type="Proteomes" id="UP000034029">
    <property type="component" value="Chromosome"/>
</dbReference>
<dbReference type="PANTHER" id="PTHR42901">
    <property type="entry name" value="ALCOHOL DEHYDROGENASE"/>
    <property type="match status" value="1"/>
</dbReference>
<dbReference type="AlphaFoldDB" id="A0A0F7HNB3"/>
<keyword evidence="5" id="KW-1185">Reference proteome</keyword>
<dbReference type="OrthoDB" id="9775296at2"/>
<evidence type="ECO:0000256" key="2">
    <source>
        <dbReference type="ARBA" id="ARBA00023002"/>
    </source>
</evidence>
<comment type="similarity">
    <text evidence="1">Belongs to the short-chain dehydrogenases/reductases (SDR) family.</text>
</comment>
<dbReference type="SUPFAM" id="SSF51735">
    <property type="entry name" value="NAD(P)-binding Rossmann-fold domains"/>
    <property type="match status" value="1"/>
</dbReference>
<dbReference type="Proteomes" id="UP000183090">
    <property type="component" value="Unassembled WGS sequence"/>
</dbReference>
<dbReference type="Pfam" id="PF00106">
    <property type="entry name" value="adh_short"/>
    <property type="match status" value="1"/>
</dbReference>
<dbReference type="NCBIfam" id="NF006776">
    <property type="entry name" value="PRK09291.1"/>
    <property type="match status" value="1"/>
</dbReference>
<dbReference type="KEGG" id="shv:AAT16_10665"/>
<dbReference type="PRINTS" id="PR00081">
    <property type="entry name" value="GDHRDH"/>
</dbReference>
<reference evidence="5" key="2">
    <citation type="submission" date="2015-04" db="EMBL/GenBank/DDBJ databases">
        <title>Complete genome sequence of Salinicoccus halodurans strain H3B36, isolated from the Qaidam basin of China.</title>
        <authorList>
            <person name="Ma Y."/>
            <person name="Jiang K."/>
            <person name="Xue Y."/>
        </authorList>
    </citation>
    <scope>NUCLEOTIDE SEQUENCE [LARGE SCALE GENOMIC DNA]</scope>
    <source>
        <strain evidence="5">H3B36</strain>
    </source>
</reference>
<organism evidence="4 6">
    <name type="scientific">Salinicoccus halodurans</name>
    <dbReference type="NCBI Taxonomy" id="407035"/>
    <lineage>
        <taxon>Bacteria</taxon>
        <taxon>Bacillati</taxon>
        <taxon>Bacillota</taxon>
        <taxon>Bacilli</taxon>
        <taxon>Bacillales</taxon>
        <taxon>Staphylococcaceae</taxon>
        <taxon>Salinicoccus</taxon>
    </lineage>
</organism>
<accession>A0A0F7HNB3</accession>
<gene>
    <name evidence="3" type="ORF">AAT16_10665</name>
    <name evidence="4" type="ORF">SAMN05216235_2322</name>
</gene>